<keyword evidence="1" id="KW-0472">Membrane</keyword>
<evidence type="ECO:0000313" key="3">
    <source>
        <dbReference type="Proteomes" id="UP000030661"/>
    </source>
</evidence>
<dbReference type="Proteomes" id="UP000030661">
    <property type="component" value="Unassembled WGS sequence"/>
</dbReference>
<keyword evidence="1" id="KW-1133">Transmembrane helix</keyword>
<accession>A0A081BZJ3</accession>
<feature type="transmembrane region" description="Helical" evidence="1">
    <location>
        <begin position="6"/>
        <end position="28"/>
    </location>
</feature>
<feature type="transmembrane region" description="Helical" evidence="1">
    <location>
        <begin position="49"/>
        <end position="71"/>
    </location>
</feature>
<evidence type="ECO:0000313" key="2">
    <source>
        <dbReference type="EMBL" id="GAK57748.1"/>
    </source>
</evidence>
<reference evidence="2" key="1">
    <citation type="journal article" date="2015" name="PeerJ">
        <title>First genomic representation of candidate bacterial phylum KSB3 points to enhanced environmental sensing as a trigger of wastewater bulking.</title>
        <authorList>
            <person name="Sekiguchi Y."/>
            <person name="Ohashi A."/>
            <person name="Parks D.H."/>
            <person name="Yamauchi T."/>
            <person name="Tyson G.W."/>
            <person name="Hugenholtz P."/>
        </authorList>
    </citation>
    <scope>NUCLEOTIDE SEQUENCE [LARGE SCALE GENOMIC DNA]</scope>
</reference>
<dbReference type="HOGENOM" id="CLU_2271851_0_0_0"/>
<gene>
    <name evidence="2" type="ORF">U27_04715</name>
</gene>
<organism evidence="2">
    <name type="scientific">Vecturithrix granuli</name>
    <dbReference type="NCBI Taxonomy" id="1499967"/>
    <lineage>
        <taxon>Bacteria</taxon>
        <taxon>Candidatus Moduliflexota</taxon>
        <taxon>Candidatus Vecturitrichia</taxon>
        <taxon>Candidatus Vecturitrichales</taxon>
        <taxon>Candidatus Vecturitrichaceae</taxon>
        <taxon>Candidatus Vecturithrix</taxon>
    </lineage>
</organism>
<dbReference type="AlphaFoldDB" id="A0A081BZJ3"/>
<sequence>MEIKEIFIEYWWLSIITIPMLAFILWVIHQKAIGKLMNVGFGGNRSSRVKRIVLVMTILNFGVWGVGTVALRGEALSGKKEQDTYFVKWKGRYTEVSRGTYI</sequence>
<proteinExistence type="predicted"/>
<dbReference type="EMBL" id="DF820466">
    <property type="protein sequence ID" value="GAK57748.1"/>
    <property type="molecule type" value="Genomic_DNA"/>
</dbReference>
<keyword evidence="3" id="KW-1185">Reference proteome</keyword>
<evidence type="ECO:0000256" key="1">
    <source>
        <dbReference type="SAM" id="Phobius"/>
    </source>
</evidence>
<name>A0A081BZJ3_VECG1</name>
<keyword evidence="1" id="KW-0812">Transmembrane</keyword>
<protein>
    <submittedName>
        <fullName evidence="2">Uncharacterized protein</fullName>
    </submittedName>
</protein>
<dbReference type="STRING" id="1499967.U27_04715"/>